<evidence type="ECO:0000313" key="15">
    <source>
        <dbReference type="Proteomes" id="UP001213907"/>
    </source>
</evidence>
<evidence type="ECO:0000256" key="2">
    <source>
        <dbReference type="ARBA" id="ARBA00004942"/>
    </source>
</evidence>
<name>A0ABY8BQW2_AFICR</name>
<evidence type="ECO:0000256" key="11">
    <source>
        <dbReference type="ARBA" id="ARBA00034078"/>
    </source>
</evidence>
<dbReference type="Gene3D" id="3.20.20.70">
    <property type="entry name" value="Aldolase class I"/>
    <property type="match status" value="1"/>
</dbReference>
<accession>A0ABY8BQW2</accession>
<dbReference type="InterPro" id="IPR006638">
    <property type="entry name" value="Elp3/MiaA/NifB-like_rSAM"/>
</dbReference>
<dbReference type="InterPro" id="IPR007197">
    <property type="entry name" value="rSAM"/>
</dbReference>
<dbReference type="InterPro" id="IPR010722">
    <property type="entry name" value="BATS_dom"/>
</dbReference>
<keyword evidence="15" id="KW-1185">Reference proteome</keyword>
<dbReference type="PANTHER" id="PTHR22976:SF2">
    <property type="entry name" value="BIOTIN SYNTHASE, MITOCHONDRIAL"/>
    <property type="match status" value="1"/>
</dbReference>
<dbReference type="InterPro" id="IPR002684">
    <property type="entry name" value="Biotin_synth/BioAB"/>
</dbReference>
<evidence type="ECO:0000256" key="10">
    <source>
        <dbReference type="ARBA" id="ARBA00023014"/>
    </source>
</evidence>
<comment type="cofactor">
    <cofactor evidence="1">
        <name>[4Fe-4S] cluster</name>
        <dbReference type="ChEBI" id="CHEBI:49883"/>
    </cofactor>
</comment>
<evidence type="ECO:0000256" key="3">
    <source>
        <dbReference type="ARBA" id="ARBA00012236"/>
    </source>
</evidence>
<dbReference type="EC" id="2.8.1.6" evidence="3"/>
<dbReference type="Pfam" id="PF06968">
    <property type="entry name" value="BATS"/>
    <property type="match status" value="1"/>
</dbReference>
<dbReference type="PROSITE" id="PS51918">
    <property type="entry name" value="RADICAL_SAM"/>
    <property type="match status" value="1"/>
</dbReference>
<dbReference type="EMBL" id="CP113162">
    <property type="protein sequence ID" value="WEF50687.1"/>
    <property type="molecule type" value="Genomic_DNA"/>
</dbReference>
<evidence type="ECO:0000256" key="8">
    <source>
        <dbReference type="ARBA" id="ARBA00022756"/>
    </source>
</evidence>
<reference evidence="14 15" key="1">
    <citation type="submission" date="2022-11" db="EMBL/GenBank/DDBJ databases">
        <authorList>
            <person name="Siebert D."/>
            <person name="Busche T."/>
            <person name="Saydam E."/>
            <person name="Kalinowski J."/>
            <person name="Ruckert C."/>
            <person name="Blombach B."/>
        </authorList>
    </citation>
    <scope>NUCLEOTIDE SEQUENCE [LARGE SCALE GENOMIC DNA]</scope>
    <source>
        <strain evidence="14 15">DSM 1083</strain>
    </source>
</reference>
<comment type="pathway">
    <text evidence="2">Cofactor biosynthesis; biotin biosynthesis; biotin from 7,8-diaminononanoate: step 2/2.</text>
</comment>
<gene>
    <name evidence="14" type="ORF">AFIC_002235</name>
</gene>
<dbReference type="RefSeq" id="WP_275246316.1">
    <property type="nucleotide sequence ID" value="NZ_BAABDX010000001.1"/>
</dbReference>
<comment type="catalytic activity">
    <reaction evidence="12">
        <text>(4R,5S)-dethiobiotin + (sulfur carrier)-SH + 2 reduced [2Fe-2S]-[ferredoxin] + 2 S-adenosyl-L-methionine = (sulfur carrier)-H + biotin + 2 5'-deoxyadenosine + 2 L-methionine + 2 oxidized [2Fe-2S]-[ferredoxin]</text>
        <dbReference type="Rhea" id="RHEA:22060"/>
        <dbReference type="Rhea" id="RHEA-COMP:10000"/>
        <dbReference type="Rhea" id="RHEA-COMP:10001"/>
        <dbReference type="Rhea" id="RHEA-COMP:14737"/>
        <dbReference type="Rhea" id="RHEA-COMP:14739"/>
        <dbReference type="ChEBI" id="CHEBI:17319"/>
        <dbReference type="ChEBI" id="CHEBI:29917"/>
        <dbReference type="ChEBI" id="CHEBI:33737"/>
        <dbReference type="ChEBI" id="CHEBI:33738"/>
        <dbReference type="ChEBI" id="CHEBI:57586"/>
        <dbReference type="ChEBI" id="CHEBI:57844"/>
        <dbReference type="ChEBI" id="CHEBI:59789"/>
        <dbReference type="ChEBI" id="CHEBI:64428"/>
        <dbReference type="ChEBI" id="CHEBI:149473"/>
        <dbReference type="EC" id="2.8.1.6"/>
    </reaction>
</comment>
<dbReference type="InterPro" id="IPR013785">
    <property type="entry name" value="Aldolase_TIM"/>
</dbReference>
<dbReference type="PANTHER" id="PTHR22976">
    <property type="entry name" value="BIOTIN SYNTHASE"/>
    <property type="match status" value="1"/>
</dbReference>
<dbReference type="InterPro" id="IPR058240">
    <property type="entry name" value="rSAM_sf"/>
</dbReference>
<protein>
    <recommendedName>
        <fullName evidence="3">biotin synthase</fullName>
        <ecNumber evidence="3">2.8.1.6</ecNumber>
    </recommendedName>
</protein>
<keyword evidence="4" id="KW-0004">4Fe-4S</keyword>
<evidence type="ECO:0000256" key="12">
    <source>
        <dbReference type="ARBA" id="ARBA00051157"/>
    </source>
</evidence>
<keyword evidence="9" id="KW-0408">Iron</keyword>
<dbReference type="Pfam" id="PF04055">
    <property type="entry name" value="Radical_SAM"/>
    <property type="match status" value="1"/>
</dbReference>
<evidence type="ECO:0000313" key="14">
    <source>
        <dbReference type="EMBL" id="WEF50687.1"/>
    </source>
</evidence>
<organism evidence="14 15">
    <name type="scientific">Afipia carboxydohydrogena</name>
    <name type="common">Pseudomonas carboxydohydrogena</name>
    <dbReference type="NCBI Taxonomy" id="290"/>
    <lineage>
        <taxon>Bacteria</taxon>
        <taxon>Pseudomonadati</taxon>
        <taxon>Pseudomonadota</taxon>
        <taxon>Alphaproteobacteria</taxon>
        <taxon>Hyphomicrobiales</taxon>
        <taxon>Nitrobacteraceae</taxon>
        <taxon>Afipia</taxon>
    </lineage>
</organism>
<keyword evidence="10" id="KW-0411">Iron-sulfur</keyword>
<keyword evidence="6" id="KW-0001">2Fe-2S</keyword>
<dbReference type="SFLD" id="SFLDS00029">
    <property type="entry name" value="Radical_SAM"/>
    <property type="match status" value="1"/>
</dbReference>
<dbReference type="SMART" id="SM00729">
    <property type="entry name" value="Elp3"/>
    <property type="match status" value="1"/>
</dbReference>
<evidence type="ECO:0000259" key="13">
    <source>
        <dbReference type="PROSITE" id="PS51918"/>
    </source>
</evidence>
<keyword evidence="7" id="KW-0479">Metal-binding</keyword>
<comment type="cofactor">
    <cofactor evidence="11">
        <name>[2Fe-2S] cluster</name>
        <dbReference type="ChEBI" id="CHEBI:190135"/>
    </cofactor>
</comment>
<proteinExistence type="predicted"/>
<evidence type="ECO:0000256" key="5">
    <source>
        <dbReference type="ARBA" id="ARBA00022691"/>
    </source>
</evidence>
<dbReference type="SUPFAM" id="SSF102114">
    <property type="entry name" value="Radical SAM enzymes"/>
    <property type="match status" value="1"/>
</dbReference>
<sequence>MDFVELIAEVSEPSPPKEAALELLQRSREPALALQLFAAASRIRDESIGKTLWWSAGISSMMPCHVEPLCTYCTYFTAKSFPLDELVASVKAIDELGIRHLHLSGGTDFAGYDNEMSDAVHAIREVSKIDIEINLGPSFTRNGVRRLKQLGVSSITSSLETFNPQVFAKAKPGDSLEKRKALIETCQDEGMPVRSMILVGLGESEADRIDHLYWLMQFPHLYHLRFSRFMPYAGTDWENHPRCSPWEVARLVAVARLLMPHVDLGLAAGNSADDIPLWYAAGGGNQLLGASVSMRQGKSRKTQPGETLIPVTDRVALVSRMEHIEQFVRGLGRQIAAAVPHSY</sequence>
<evidence type="ECO:0000256" key="7">
    <source>
        <dbReference type="ARBA" id="ARBA00022723"/>
    </source>
</evidence>
<evidence type="ECO:0000256" key="4">
    <source>
        <dbReference type="ARBA" id="ARBA00022485"/>
    </source>
</evidence>
<dbReference type="Proteomes" id="UP001213907">
    <property type="component" value="Chromosome"/>
</dbReference>
<dbReference type="SFLD" id="SFLDG01060">
    <property type="entry name" value="BATS_domain_containing"/>
    <property type="match status" value="1"/>
</dbReference>
<evidence type="ECO:0000256" key="1">
    <source>
        <dbReference type="ARBA" id="ARBA00001966"/>
    </source>
</evidence>
<evidence type="ECO:0000256" key="6">
    <source>
        <dbReference type="ARBA" id="ARBA00022714"/>
    </source>
</evidence>
<keyword evidence="5" id="KW-0949">S-adenosyl-L-methionine</keyword>
<feature type="domain" description="Radical SAM core" evidence="13">
    <location>
        <begin position="50"/>
        <end position="267"/>
    </location>
</feature>
<evidence type="ECO:0000256" key="9">
    <source>
        <dbReference type="ARBA" id="ARBA00023004"/>
    </source>
</evidence>
<keyword evidence="8" id="KW-0093">Biotin biosynthesis</keyword>